<dbReference type="InterPro" id="IPR029063">
    <property type="entry name" value="SAM-dependent_MTases_sf"/>
</dbReference>
<evidence type="ECO:0000256" key="1">
    <source>
        <dbReference type="ARBA" id="ARBA00022603"/>
    </source>
</evidence>
<dbReference type="Pfam" id="PF05175">
    <property type="entry name" value="MTS"/>
    <property type="match status" value="1"/>
</dbReference>
<reference evidence="8" key="1">
    <citation type="submission" date="2023-08" db="EMBL/GenBank/DDBJ databases">
        <authorList>
            <person name="Page C.A."/>
            <person name="Perez-Diaz I.M."/>
        </authorList>
    </citation>
    <scope>NUCLEOTIDE SEQUENCE</scope>
    <source>
        <strain evidence="8">3.8.38</strain>
    </source>
</reference>
<evidence type="ECO:0000256" key="2">
    <source>
        <dbReference type="ARBA" id="ARBA00022679"/>
    </source>
</evidence>
<dbReference type="GO" id="GO:0003676">
    <property type="term" value="F:nucleic acid binding"/>
    <property type="evidence" value="ECO:0007669"/>
    <property type="project" value="InterPro"/>
</dbReference>
<dbReference type="NCBIfam" id="TIGR03534">
    <property type="entry name" value="RF_mod_PrmC"/>
    <property type="match status" value="1"/>
</dbReference>
<feature type="binding site" evidence="5">
    <location>
        <begin position="121"/>
        <end position="125"/>
    </location>
    <ligand>
        <name>S-adenosyl-L-methionine</name>
        <dbReference type="ChEBI" id="CHEBI:59789"/>
    </ligand>
</feature>
<dbReference type="HAMAP" id="MF_02126">
    <property type="entry name" value="RF_methyltr_PrmC"/>
    <property type="match status" value="1"/>
</dbReference>
<dbReference type="PROSITE" id="PS00092">
    <property type="entry name" value="N6_MTASE"/>
    <property type="match status" value="1"/>
</dbReference>
<dbReference type="Gene3D" id="1.10.8.10">
    <property type="entry name" value="DNA helicase RuvA subunit, C-terminal domain"/>
    <property type="match status" value="1"/>
</dbReference>
<dbReference type="Pfam" id="PF17827">
    <property type="entry name" value="PrmC_N"/>
    <property type="match status" value="1"/>
</dbReference>
<feature type="domain" description="Release factor glutamine methyltransferase N-terminal" evidence="7">
    <location>
        <begin position="9"/>
        <end position="77"/>
    </location>
</feature>
<dbReference type="InterPro" id="IPR040758">
    <property type="entry name" value="PrmC_N"/>
</dbReference>
<feature type="binding site" evidence="5">
    <location>
        <position position="144"/>
    </location>
    <ligand>
        <name>S-adenosyl-L-methionine</name>
        <dbReference type="ChEBI" id="CHEBI:59789"/>
    </ligand>
</feature>
<dbReference type="AlphaFoldDB" id="A0AAW8W741"/>
<feature type="domain" description="Methyltransferase small" evidence="6">
    <location>
        <begin position="110"/>
        <end position="194"/>
    </location>
</feature>
<dbReference type="Gene3D" id="3.40.50.150">
    <property type="entry name" value="Vaccinia Virus protein VP39"/>
    <property type="match status" value="1"/>
</dbReference>
<dbReference type="Proteomes" id="UP001254075">
    <property type="component" value="Unassembled WGS sequence"/>
</dbReference>
<comment type="caution">
    <text evidence="5">Lacks conserved residue(s) required for the propagation of feature annotation.</text>
</comment>
<dbReference type="GO" id="GO:0032259">
    <property type="term" value="P:methylation"/>
    <property type="evidence" value="ECO:0007669"/>
    <property type="project" value="UniProtKB-KW"/>
</dbReference>
<evidence type="ECO:0000313" key="8">
    <source>
        <dbReference type="EMBL" id="MDT7014076.1"/>
    </source>
</evidence>
<evidence type="ECO:0000256" key="3">
    <source>
        <dbReference type="ARBA" id="ARBA00022691"/>
    </source>
</evidence>
<gene>
    <name evidence="5 8" type="primary">prmC</name>
    <name evidence="8" type="ORF">RI532_06520</name>
</gene>
<comment type="function">
    <text evidence="5">Methylates the class 1 translation termination release factors RF1/PrfA and RF2/PrfB on the glutamine residue of the universally conserved GGQ motif.</text>
</comment>
<dbReference type="InterPro" id="IPR004556">
    <property type="entry name" value="HemK-like"/>
</dbReference>
<protein>
    <recommendedName>
        <fullName evidence="5">Release factor glutamine methyltransferase</fullName>
        <shortName evidence="5">RF MTase</shortName>
        <ecNumber evidence="5">2.1.1.297</ecNumber>
    </recommendedName>
    <alternativeName>
        <fullName evidence="5">N5-glutamine methyltransferase PrmC</fullName>
    </alternativeName>
    <alternativeName>
        <fullName evidence="5">Protein-(glutamine-N5) MTase PrmC</fullName>
    </alternativeName>
    <alternativeName>
        <fullName evidence="5">Protein-glutamine N-methyltransferase PrmC</fullName>
    </alternativeName>
</protein>
<dbReference type="RefSeq" id="WP_313844954.1">
    <property type="nucleotide sequence ID" value="NZ_JAVLAM010000001.1"/>
</dbReference>
<sequence>MANPITYFQALREAEQRLTRDHQDPSAAQFLLLEGHQWTFTQLVQHYRDQVPSNEWQTYQQQILRVGRGEPAQYVLGHAPFYGRDFRVTPATLIPREETEELVEWVLASVPTPKARVIDVGTGSGAIAVTLQAERPQWQVTATDISTAALQVAQANAQRLASEVRFTSGDLLAPVQGQRFDAIVSNPPYIDREELAVMDDSVRRYEPEQALYAADHGLAFYHRFAAVLTNFLAPKGAFFAEIGYRQGPAVQALFQQALPEATVTIRQDISGHDRMVRVNLTD</sequence>
<feature type="binding site" evidence="5">
    <location>
        <position position="186"/>
    </location>
    <ligand>
        <name>S-adenosyl-L-methionine</name>
        <dbReference type="ChEBI" id="CHEBI:59789"/>
    </ligand>
</feature>
<dbReference type="InterPro" id="IPR050320">
    <property type="entry name" value="N5-glutamine_MTase"/>
</dbReference>
<dbReference type="InterPro" id="IPR002052">
    <property type="entry name" value="DNA_methylase_N6_adenine_CS"/>
</dbReference>
<evidence type="ECO:0000259" key="7">
    <source>
        <dbReference type="Pfam" id="PF17827"/>
    </source>
</evidence>
<dbReference type="EMBL" id="JAVLAM010000001">
    <property type="protein sequence ID" value="MDT7014076.1"/>
    <property type="molecule type" value="Genomic_DNA"/>
</dbReference>
<organism evidence="8 9">
    <name type="scientific">Levilactobacillus namurensis</name>
    <dbReference type="NCBI Taxonomy" id="380393"/>
    <lineage>
        <taxon>Bacteria</taxon>
        <taxon>Bacillati</taxon>
        <taxon>Bacillota</taxon>
        <taxon>Bacilli</taxon>
        <taxon>Lactobacillales</taxon>
        <taxon>Lactobacillaceae</taxon>
        <taxon>Levilactobacillus</taxon>
    </lineage>
</organism>
<dbReference type="PANTHER" id="PTHR18895:SF74">
    <property type="entry name" value="MTRF1L RELEASE FACTOR GLUTAMINE METHYLTRANSFERASE"/>
    <property type="match status" value="1"/>
</dbReference>
<comment type="caution">
    <text evidence="8">The sequence shown here is derived from an EMBL/GenBank/DDBJ whole genome shotgun (WGS) entry which is preliminary data.</text>
</comment>
<proteinExistence type="inferred from homology"/>
<comment type="catalytic activity">
    <reaction evidence="4 5">
        <text>L-glutaminyl-[peptide chain release factor] + S-adenosyl-L-methionine = N(5)-methyl-L-glutaminyl-[peptide chain release factor] + S-adenosyl-L-homocysteine + H(+)</text>
        <dbReference type="Rhea" id="RHEA:42896"/>
        <dbReference type="Rhea" id="RHEA-COMP:10271"/>
        <dbReference type="Rhea" id="RHEA-COMP:10272"/>
        <dbReference type="ChEBI" id="CHEBI:15378"/>
        <dbReference type="ChEBI" id="CHEBI:30011"/>
        <dbReference type="ChEBI" id="CHEBI:57856"/>
        <dbReference type="ChEBI" id="CHEBI:59789"/>
        <dbReference type="ChEBI" id="CHEBI:61891"/>
        <dbReference type="EC" id="2.1.1.297"/>
    </reaction>
</comment>
<evidence type="ECO:0000259" key="6">
    <source>
        <dbReference type="Pfam" id="PF05175"/>
    </source>
</evidence>
<dbReference type="InterPro" id="IPR007848">
    <property type="entry name" value="Small_mtfrase_dom"/>
</dbReference>
<accession>A0AAW8W741</accession>
<dbReference type="CDD" id="cd02440">
    <property type="entry name" value="AdoMet_MTases"/>
    <property type="match status" value="1"/>
</dbReference>
<comment type="similarity">
    <text evidence="5">Belongs to the protein N5-glutamine methyltransferase family. PrmC subfamily.</text>
</comment>
<keyword evidence="3 5" id="KW-0949">S-adenosyl-L-methionine</keyword>
<evidence type="ECO:0000256" key="5">
    <source>
        <dbReference type="HAMAP-Rule" id="MF_02126"/>
    </source>
</evidence>
<dbReference type="SUPFAM" id="SSF53335">
    <property type="entry name" value="S-adenosyl-L-methionine-dependent methyltransferases"/>
    <property type="match status" value="1"/>
</dbReference>
<keyword evidence="1 5" id="KW-0489">Methyltransferase</keyword>
<name>A0AAW8W741_9LACO</name>
<feature type="binding site" evidence="5">
    <location>
        <begin position="186"/>
        <end position="189"/>
    </location>
    <ligand>
        <name>substrate</name>
    </ligand>
</feature>
<dbReference type="PANTHER" id="PTHR18895">
    <property type="entry name" value="HEMK METHYLTRANSFERASE"/>
    <property type="match status" value="1"/>
</dbReference>
<dbReference type="GO" id="GO:0102559">
    <property type="term" value="F:peptide chain release factor N(5)-glutamine methyltransferase activity"/>
    <property type="evidence" value="ECO:0007669"/>
    <property type="project" value="UniProtKB-EC"/>
</dbReference>
<evidence type="ECO:0000256" key="4">
    <source>
        <dbReference type="ARBA" id="ARBA00048391"/>
    </source>
</evidence>
<dbReference type="NCBIfam" id="TIGR00536">
    <property type="entry name" value="hemK_fam"/>
    <property type="match status" value="1"/>
</dbReference>
<dbReference type="EC" id="2.1.1.297" evidence="5"/>
<dbReference type="InterPro" id="IPR019874">
    <property type="entry name" value="RF_methyltr_PrmC"/>
</dbReference>
<evidence type="ECO:0000313" key="9">
    <source>
        <dbReference type="Proteomes" id="UP001254075"/>
    </source>
</evidence>
<keyword evidence="2 5" id="KW-0808">Transferase</keyword>